<dbReference type="EMBL" id="WKLP01000090">
    <property type="protein sequence ID" value="MRY14906.1"/>
    <property type="molecule type" value="Genomic_DNA"/>
</dbReference>
<protein>
    <submittedName>
        <fullName evidence="2">Uncharacterized protein</fullName>
    </submittedName>
</protein>
<feature type="region of interest" description="Disordered" evidence="1">
    <location>
        <begin position="1"/>
        <end position="49"/>
    </location>
</feature>
<reference evidence="2" key="1">
    <citation type="journal article" date="2019" name="Nat. Med.">
        <title>A library of human gut bacterial isolates paired with longitudinal multiomics data enables mechanistic microbiome research.</title>
        <authorList>
            <person name="Poyet M."/>
            <person name="Groussin M."/>
            <person name="Gibbons S.M."/>
            <person name="Avila-Pacheco J."/>
            <person name="Jiang X."/>
            <person name="Kearney S.M."/>
            <person name="Perrotta A.R."/>
            <person name="Berdy B."/>
            <person name="Zhao S."/>
            <person name="Lieberman T.D."/>
            <person name="Swanson P.K."/>
            <person name="Smith M."/>
            <person name="Roesemann S."/>
            <person name="Alexander J.E."/>
            <person name="Rich S.A."/>
            <person name="Livny J."/>
            <person name="Vlamakis H."/>
            <person name="Clish C."/>
            <person name="Bullock K."/>
            <person name="Deik A."/>
            <person name="Scott J."/>
            <person name="Pierce K.A."/>
            <person name="Xavier R.J."/>
            <person name="Alm E.J."/>
        </authorList>
    </citation>
    <scope>NUCLEOTIDE SEQUENCE</scope>
    <source>
        <strain evidence="2">BIOML-A4</strain>
    </source>
</reference>
<name>A0A6G1ZLR7_9BACT</name>
<comment type="caution">
    <text evidence="2">The sequence shown here is derived from an EMBL/GenBank/DDBJ whole genome shotgun (WGS) entry which is preliminary data.</text>
</comment>
<accession>A0A6G1ZLR7</accession>
<organism evidence="2">
    <name type="scientific">Parabacteroides goldsteinii</name>
    <dbReference type="NCBI Taxonomy" id="328812"/>
    <lineage>
        <taxon>Bacteria</taxon>
        <taxon>Pseudomonadati</taxon>
        <taxon>Bacteroidota</taxon>
        <taxon>Bacteroidia</taxon>
        <taxon>Bacteroidales</taxon>
        <taxon>Tannerellaceae</taxon>
        <taxon>Parabacteroides</taxon>
    </lineage>
</organism>
<sequence length="49" mass="5379">MHSKTPSQTSLCETKTTDPTGRRIKKKSDLREAGKKFSETSTPSPLKSA</sequence>
<dbReference type="AlphaFoldDB" id="A0A6G1ZLR7"/>
<feature type="compositionally biased region" description="Basic and acidic residues" evidence="1">
    <location>
        <begin position="27"/>
        <end position="38"/>
    </location>
</feature>
<proteinExistence type="predicted"/>
<evidence type="ECO:0000313" key="2">
    <source>
        <dbReference type="EMBL" id="MRY14906.1"/>
    </source>
</evidence>
<evidence type="ECO:0000256" key="1">
    <source>
        <dbReference type="SAM" id="MobiDB-lite"/>
    </source>
</evidence>
<gene>
    <name evidence="2" type="ORF">GKE01_26230</name>
</gene>
<feature type="compositionally biased region" description="Polar residues" evidence="1">
    <location>
        <begin position="1"/>
        <end position="19"/>
    </location>
</feature>
<feature type="compositionally biased region" description="Polar residues" evidence="1">
    <location>
        <begin position="39"/>
        <end position="49"/>
    </location>
</feature>